<keyword evidence="21" id="KW-1185">Reference proteome</keyword>
<comment type="pathway">
    <text evidence="3">Glycolipid metabolism; diglucosyl-diacylglycerol biosynthesis.</text>
</comment>
<evidence type="ECO:0000256" key="7">
    <source>
        <dbReference type="ARBA" id="ARBA00022526"/>
    </source>
</evidence>
<dbReference type="InterPro" id="IPR005846">
    <property type="entry name" value="A-D-PHexomutase_a/b/a-III"/>
</dbReference>
<dbReference type="SUPFAM" id="SSF53738">
    <property type="entry name" value="Phosphoglucomutase, first 3 domains"/>
    <property type="match status" value="3"/>
</dbReference>
<dbReference type="PANTHER" id="PTHR45745:SF1">
    <property type="entry name" value="PHOSPHOGLUCOMUTASE 2B-RELATED"/>
    <property type="match status" value="1"/>
</dbReference>
<evidence type="ECO:0000256" key="14">
    <source>
        <dbReference type="ARBA" id="ARBA00041467"/>
    </source>
</evidence>
<evidence type="ECO:0000256" key="2">
    <source>
        <dbReference type="ARBA" id="ARBA00001946"/>
    </source>
</evidence>
<evidence type="ECO:0000256" key="9">
    <source>
        <dbReference type="ARBA" id="ARBA00022723"/>
    </source>
</evidence>
<dbReference type="Gene3D" id="3.30.310.50">
    <property type="entry name" value="Alpha-D-phosphohexomutase, C-terminal domain"/>
    <property type="match status" value="1"/>
</dbReference>
<keyword evidence="8" id="KW-0597">Phosphoprotein</keyword>
<feature type="domain" description="Alpha-D-phosphohexomutase alpha/beta/alpha" evidence="19">
    <location>
        <begin position="335"/>
        <end position="459"/>
    </location>
</feature>
<evidence type="ECO:0000256" key="6">
    <source>
        <dbReference type="ARBA" id="ARBA00012728"/>
    </source>
</evidence>
<accession>A0ABT9IZS1</accession>
<dbReference type="InterPro" id="IPR005845">
    <property type="entry name" value="A-D-PHexomutase_a/b/a-II"/>
</dbReference>
<dbReference type="Pfam" id="PF02879">
    <property type="entry name" value="PGM_PMM_II"/>
    <property type="match status" value="1"/>
</dbReference>
<dbReference type="EMBL" id="JAVAMP010000004">
    <property type="protein sequence ID" value="MDP5274637.1"/>
    <property type="molecule type" value="Genomic_DNA"/>
</dbReference>
<evidence type="ECO:0000256" key="15">
    <source>
        <dbReference type="RuleBase" id="RU004326"/>
    </source>
</evidence>
<dbReference type="SUPFAM" id="SSF55957">
    <property type="entry name" value="Phosphoglucomutase, C-terminal domain"/>
    <property type="match status" value="1"/>
</dbReference>
<gene>
    <name evidence="20" type="ORF">Q5Y73_10990</name>
</gene>
<evidence type="ECO:0000256" key="4">
    <source>
        <dbReference type="ARBA" id="ARBA00005189"/>
    </source>
</evidence>
<dbReference type="InterPro" id="IPR005841">
    <property type="entry name" value="Alpha-D-phosphohexomutase_SF"/>
</dbReference>
<dbReference type="Pfam" id="PF02878">
    <property type="entry name" value="PGM_PMM_I"/>
    <property type="match status" value="1"/>
</dbReference>
<comment type="caution">
    <text evidence="20">The sequence shown here is derived from an EMBL/GenBank/DDBJ whole genome shotgun (WGS) entry which is preliminary data.</text>
</comment>
<dbReference type="PROSITE" id="PS00710">
    <property type="entry name" value="PGM_PMM"/>
    <property type="match status" value="1"/>
</dbReference>
<reference evidence="20 21" key="1">
    <citation type="submission" date="2023-08" db="EMBL/GenBank/DDBJ databases">
        <authorList>
            <person name="Park J.-S."/>
        </authorList>
    </citation>
    <scope>NUCLEOTIDE SEQUENCE [LARGE SCALE GENOMIC DNA]</scope>
    <source>
        <strain evidence="20 21">2205SS18-9</strain>
    </source>
</reference>
<evidence type="ECO:0000256" key="12">
    <source>
        <dbReference type="ARBA" id="ARBA00039995"/>
    </source>
</evidence>
<evidence type="ECO:0000256" key="1">
    <source>
        <dbReference type="ARBA" id="ARBA00000443"/>
    </source>
</evidence>
<evidence type="ECO:0000313" key="21">
    <source>
        <dbReference type="Proteomes" id="UP001231941"/>
    </source>
</evidence>
<evidence type="ECO:0000256" key="8">
    <source>
        <dbReference type="ARBA" id="ARBA00022553"/>
    </source>
</evidence>
<dbReference type="CDD" id="cd05799">
    <property type="entry name" value="PGM2"/>
    <property type="match status" value="1"/>
</dbReference>
<name>A0ABT9IZS1_9BACL</name>
<keyword evidence="9 15" id="KW-0479">Metal-binding</keyword>
<dbReference type="GO" id="GO:0016853">
    <property type="term" value="F:isomerase activity"/>
    <property type="evidence" value="ECO:0007669"/>
    <property type="project" value="UniProtKB-KW"/>
</dbReference>
<dbReference type="InterPro" id="IPR016066">
    <property type="entry name" value="A-D-PHexomutase_CS"/>
</dbReference>
<comment type="cofactor">
    <cofactor evidence="2">
        <name>Mg(2+)</name>
        <dbReference type="ChEBI" id="CHEBI:18420"/>
    </cofactor>
</comment>
<evidence type="ECO:0000259" key="17">
    <source>
        <dbReference type="Pfam" id="PF02878"/>
    </source>
</evidence>
<evidence type="ECO:0000259" key="19">
    <source>
        <dbReference type="Pfam" id="PF02880"/>
    </source>
</evidence>
<organism evidence="20 21">
    <name type="scientific">Chengkuizengella axinellae</name>
    <dbReference type="NCBI Taxonomy" id="3064388"/>
    <lineage>
        <taxon>Bacteria</taxon>
        <taxon>Bacillati</taxon>
        <taxon>Bacillota</taxon>
        <taxon>Bacilli</taxon>
        <taxon>Bacillales</taxon>
        <taxon>Paenibacillaceae</taxon>
        <taxon>Chengkuizengella</taxon>
    </lineage>
</organism>
<evidence type="ECO:0000259" key="16">
    <source>
        <dbReference type="Pfam" id="PF00408"/>
    </source>
</evidence>
<dbReference type="PANTHER" id="PTHR45745">
    <property type="entry name" value="PHOSPHOMANNOMUTASE 45A"/>
    <property type="match status" value="1"/>
</dbReference>
<dbReference type="PRINTS" id="PR00509">
    <property type="entry name" value="PGMPMM"/>
</dbReference>
<keyword evidence="7" id="KW-0119">Carbohydrate metabolism</keyword>
<feature type="domain" description="Alpha-D-phosphohexomutase alpha/beta/alpha" evidence="17">
    <location>
        <begin position="51"/>
        <end position="188"/>
    </location>
</feature>
<dbReference type="Proteomes" id="UP001231941">
    <property type="component" value="Unassembled WGS sequence"/>
</dbReference>
<comment type="similarity">
    <text evidence="5 15">Belongs to the phosphohexose mutase family.</text>
</comment>
<evidence type="ECO:0000256" key="11">
    <source>
        <dbReference type="ARBA" id="ARBA00023235"/>
    </source>
</evidence>
<dbReference type="InterPro" id="IPR005844">
    <property type="entry name" value="A-D-PHexomutase_a/b/a-I"/>
</dbReference>
<evidence type="ECO:0000256" key="5">
    <source>
        <dbReference type="ARBA" id="ARBA00010231"/>
    </source>
</evidence>
<keyword evidence="10 15" id="KW-0460">Magnesium</keyword>
<dbReference type="InterPro" id="IPR016055">
    <property type="entry name" value="A-D-PHexomutase_a/b/a-I/II/III"/>
</dbReference>
<evidence type="ECO:0000259" key="18">
    <source>
        <dbReference type="Pfam" id="PF02879"/>
    </source>
</evidence>
<dbReference type="EC" id="5.4.2.2" evidence="6"/>
<dbReference type="Pfam" id="PF02880">
    <property type="entry name" value="PGM_PMM_III"/>
    <property type="match status" value="1"/>
</dbReference>
<feature type="domain" description="Alpha-D-phosphohexomutase C-terminal" evidence="16">
    <location>
        <begin position="517"/>
        <end position="563"/>
    </location>
</feature>
<dbReference type="Gene3D" id="3.40.120.10">
    <property type="entry name" value="Alpha-D-Glucose-1,6-Bisphosphate, subunit A, domain 3"/>
    <property type="match status" value="3"/>
</dbReference>
<keyword evidence="7" id="KW-0313">Glucose metabolism</keyword>
<dbReference type="InterPro" id="IPR036900">
    <property type="entry name" value="A-D-PHexomutase_C_sf"/>
</dbReference>
<evidence type="ECO:0000256" key="3">
    <source>
        <dbReference type="ARBA" id="ARBA00005164"/>
    </source>
</evidence>
<sequence>MSSNQGLETKAINNYQFWLQDPFINDETKEELQGIKNDPKEIEDRFYKDLEFGTGGLRGVIGAGTNRMNIYTVGKATQGLAQYILESQKPNQEKSAVIAYDSRHQSPEFALEAALVLAGNGIKAYLYESLRTTPELSFAVRELNATAGIVITASHNPPEYNGFKAYGSDGGQLVPDDAKKVIQHIRLIDSLNQVKKASKEEAEKDQLLVSIGKEIDDKFIKAITSVSLNSETIKQMADPLKVVFTPLHGTGNIPVREALKEIGIDEVHVVKEQELPDPNFSTVKSPNPEEKDAFALAIAKADEIQADIMVGTDPDCDRMGAVVKNTQGAYEVLTGNQAGAIMLEYLLSNLKEQGNIPANGVLIKTIVTSELGAKIAGSYGLKTLNTLTGFKYIGEKMSQFEKTGEATYVFGYEESYGYLAGTHARDKDAVVASMLICEAAAYYKSKGKTLYDVLLEIYEKQGTFLEVLHSRTLKGKAGMEQIGSIMNGWRTNPPEELISTSITEVLDYEKGLDGLPKENVLKYKLADGSWFCLRPSGTEPKIKIYVGVNRQSKEEAQTILDQLSAAIMNKVDGNKG</sequence>
<keyword evidence="11 20" id="KW-0413">Isomerase</keyword>
<evidence type="ECO:0000256" key="13">
    <source>
        <dbReference type="ARBA" id="ARBA00041398"/>
    </source>
</evidence>
<protein>
    <recommendedName>
        <fullName evidence="12">Phosphoglucomutase</fullName>
        <ecNumber evidence="6">5.4.2.2</ecNumber>
    </recommendedName>
    <alternativeName>
        <fullName evidence="14">Alpha-phosphoglucomutase</fullName>
    </alternativeName>
    <alternativeName>
        <fullName evidence="13">Glucose phosphomutase</fullName>
    </alternativeName>
</protein>
<evidence type="ECO:0000256" key="10">
    <source>
        <dbReference type="ARBA" id="ARBA00022842"/>
    </source>
</evidence>
<feature type="domain" description="Alpha-D-phosphohexomutase alpha/beta/alpha" evidence="18">
    <location>
        <begin position="218"/>
        <end position="324"/>
    </location>
</feature>
<dbReference type="Pfam" id="PF00408">
    <property type="entry name" value="PGM_PMM_IV"/>
    <property type="match status" value="1"/>
</dbReference>
<dbReference type="InterPro" id="IPR005843">
    <property type="entry name" value="A-D-PHexomutase_C"/>
</dbReference>
<proteinExistence type="inferred from homology"/>
<evidence type="ECO:0000313" key="20">
    <source>
        <dbReference type="EMBL" id="MDP5274637.1"/>
    </source>
</evidence>
<dbReference type="RefSeq" id="WP_305991950.1">
    <property type="nucleotide sequence ID" value="NZ_JAVAMP010000004.1"/>
</dbReference>
<comment type="pathway">
    <text evidence="4">Lipid metabolism.</text>
</comment>
<comment type="catalytic activity">
    <reaction evidence="1">
        <text>alpha-D-glucose 1-phosphate = alpha-D-glucose 6-phosphate</text>
        <dbReference type="Rhea" id="RHEA:23536"/>
        <dbReference type="ChEBI" id="CHEBI:58225"/>
        <dbReference type="ChEBI" id="CHEBI:58601"/>
        <dbReference type="EC" id="5.4.2.2"/>
    </reaction>
</comment>